<organism evidence="1">
    <name type="scientific">bioreactor metagenome</name>
    <dbReference type="NCBI Taxonomy" id="1076179"/>
    <lineage>
        <taxon>unclassified sequences</taxon>
        <taxon>metagenomes</taxon>
        <taxon>ecological metagenomes</taxon>
    </lineage>
</organism>
<proteinExistence type="predicted"/>
<name>A0A644V1D7_9ZZZZ</name>
<evidence type="ECO:0000313" key="1">
    <source>
        <dbReference type="EMBL" id="MPL85150.1"/>
    </source>
</evidence>
<protein>
    <submittedName>
        <fullName evidence="1">Uncharacterized protein</fullName>
    </submittedName>
</protein>
<accession>A0A644V1D7</accession>
<sequence length="136" mass="15507">MRGNLFVNLTIFEGYQTGEVVVQFYNVTVSPSSVIHIIGIIGIVVKHKLVDRLSPIHNLIDKRLTQQIAVRTFGTVGHRHSDTSYFAFVYIIGTEKQVVFSILTDNRRSPHGTIGPFHRGRIKHRRMFSPVYQIFG</sequence>
<dbReference type="AlphaFoldDB" id="A0A644V1D7"/>
<dbReference type="EMBL" id="VSSQ01000200">
    <property type="protein sequence ID" value="MPL85150.1"/>
    <property type="molecule type" value="Genomic_DNA"/>
</dbReference>
<comment type="caution">
    <text evidence="1">The sequence shown here is derived from an EMBL/GenBank/DDBJ whole genome shotgun (WGS) entry which is preliminary data.</text>
</comment>
<gene>
    <name evidence="1" type="ORF">SDC9_31118</name>
</gene>
<reference evidence="1" key="1">
    <citation type="submission" date="2019-08" db="EMBL/GenBank/DDBJ databases">
        <authorList>
            <person name="Kucharzyk K."/>
            <person name="Murdoch R.W."/>
            <person name="Higgins S."/>
            <person name="Loffler F."/>
        </authorList>
    </citation>
    <scope>NUCLEOTIDE SEQUENCE</scope>
</reference>